<evidence type="ECO:0000259" key="4">
    <source>
        <dbReference type="PROSITE" id="PS50977"/>
    </source>
</evidence>
<proteinExistence type="predicted"/>
<evidence type="ECO:0000256" key="3">
    <source>
        <dbReference type="SAM" id="MobiDB-lite"/>
    </source>
</evidence>
<reference evidence="5 6" key="1">
    <citation type="submission" date="2015-12" db="EMBL/GenBank/DDBJ databases">
        <title>Draft genome sequence of Mesorhizobium sp. UFLA 01-765, a multitolerant efficient symbiont and plant-growth promoting strain isolated from Zn-mining soil using Leucaena leucocephala as a trap plant.</title>
        <authorList>
            <person name="Rangel W.M."/>
            <person name="Thijs S."/>
            <person name="Longatti S.M."/>
            <person name="Moreira F.M."/>
            <person name="Weyens N."/>
            <person name="Vangronsveld J."/>
            <person name="Van Hamme J.D."/>
            <person name="Bottos E.M."/>
            <person name="Rineau F."/>
        </authorList>
    </citation>
    <scope>NUCLEOTIDE SEQUENCE [LARGE SCALE GENOMIC DNA]</scope>
    <source>
        <strain evidence="5 6">UFLA 01-765</strain>
    </source>
</reference>
<dbReference type="Gene3D" id="1.10.357.10">
    <property type="entry name" value="Tetracycline Repressor, domain 2"/>
    <property type="match status" value="1"/>
</dbReference>
<dbReference type="PANTHER" id="PTHR43479">
    <property type="entry name" value="ACREF/ENVCD OPERON REPRESSOR-RELATED"/>
    <property type="match status" value="1"/>
</dbReference>
<evidence type="ECO:0000313" key="6">
    <source>
        <dbReference type="Proteomes" id="UP000053176"/>
    </source>
</evidence>
<evidence type="ECO:0000313" key="5">
    <source>
        <dbReference type="EMBL" id="KUM27515.1"/>
    </source>
</evidence>
<dbReference type="PRINTS" id="PR00455">
    <property type="entry name" value="HTHTETR"/>
</dbReference>
<organism evidence="5 6">
    <name type="scientific">Rhizobium loti</name>
    <name type="common">Mesorhizobium loti</name>
    <dbReference type="NCBI Taxonomy" id="381"/>
    <lineage>
        <taxon>Bacteria</taxon>
        <taxon>Pseudomonadati</taxon>
        <taxon>Pseudomonadota</taxon>
        <taxon>Alphaproteobacteria</taxon>
        <taxon>Hyphomicrobiales</taxon>
        <taxon>Phyllobacteriaceae</taxon>
        <taxon>Mesorhizobium</taxon>
    </lineage>
</organism>
<protein>
    <submittedName>
        <fullName evidence="5">TetR family transcriptional regulator</fullName>
    </submittedName>
</protein>
<dbReference type="PROSITE" id="PS01081">
    <property type="entry name" value="HTH_TETR_1"/>
    <property type="match status" value="1"/>
</dbReference>
<dbReference type="EMBL" id="LPWA01000090">
    <property type="protein sequence ID" value="KUM27515.1"/>
    <property type="molecule type" value="Genomic_DNA"/>
</dbReference>
<gene>
    <name evidence="5" type="ORF">AU467_16575</name>
</gene>
<feature type="region of interest" description="Disordered" evidence="3">
    <location>
        <begin position="204"/>
        <end position="227"/>
    </location>
</feature>
<dbReference type="InterPro" id="IPR009057">
    <property type="entry name" value="Homeodomain-like_sf"/>
</dbReference>
<evidence type="ECO:0000256" key="2">
    <source>
        <dbReference type="PROSITE-ProRule" id="PRU00335"/>
    </source>
</evidence>
<dbReference type="SUPFAM" id="SSF46689">
    <property type="entry name" value="Homeodomain-like"/>
    <property type="match status" value="1"/>
</dbReference>
<dbReference type="PANTHER" id="PTHR43479:SF11">
    <property type="entry name" value="ACREF_ENVCD OPERON REPRESSOR-RELATED"/>
    <property type="match status" value="1"/>
</dbReference>
<keyword evidence="1 2" id="KW-0238">DNA-binding</keyword>
<dbReference type="InterPro" id="IPR023772">
    <property type="entry name" value="DNA-bd_HTH_TetR-type_CS"/>
</dbReference>
<dbReference type="InterPro" id="IPR050624">
    <property type="entry name" value="HTH-type_Tx_Regulator"/>
</dbReference>
<dbReference type="InterPro" id="IPR001647">
    <property type="entry name" value="HTH_TetR"/>
</dbReference>
<dbReference type="Pfam" id="PF00440">
    <property type="entry name" value="TetR_N"/>
    <property type="match status" value="1"/>
</dbReference>
<dbReference type="GO" id="GO:0003677">
    <property type="term" value="F:DNA binding"/>
    <property type="evidence" value="ECO:0007669"/>
    <property type="project" value="UniProtKB-UniRule"/>
</dbReference>
<dbReference type="PROSITE" id="PS50977">
    <property type="entry name" value="HTH_TETR_2"/>
    <property type="match status" value="1"/>
</dbReference>
<dbReference type="Pfam" id="PF21306">
    <property type="entry name" value="TetR_C_40"/>
    <property type="match status" value="1"/>
</dbReference>
<sequence length="227" mass="24501">MVDGQVREEGRVARRQRRNREALIAAARDVMTEKGVEAATMLEIAERADVGAGTVYNYFKSKDELAIVVLESLMHDLAIRIEAVTDTFSDPAQVYAFGIRTVLDTAIGDVRWAQMLNRSEVIADAMYRVMGPFAIRDLRLASQAGRFEVADAELVWRLTTHAIIGACLAITVGLLPASAAEQVIARLLGMTGIGASAAAELAARPRPALGPETGDTAAGKRLGRRPR</sequence>
<dbReference type="OrthoDB" id="9811084at2"/>
<evidence type="ECO:0000256" key="1">
    <source>
        <dbReference type="ARBA" id="ARBA00023125"/>
    </source>
</evidence>
<name>A0A117N491_RHILI</name>
<feature type="domain" description="HTH tetR-type" evidence="4">
    <location>
        <begin position="17"/>
        <end position="77"/>
    </location>
</feature>
<dbReference type="InterPro" id="IPR049513">
    <property type="entry name" value="TetR_C_40"/>
</dbReference>
<dbReference type="Proteomes" id="UP000053176">
    <property type="component" value="Unassembled WGS sequence"/>
</dbReference>
<accession>A0A117N491</accession>
<comment type="caution">
    <text evidence="5">The sequence shown here is derived from an EMBL/GenBank/DDBJ whole genome shotgun (WGS) entry which is preliminary data.</text>
</comment>
<feature type="DNA-binding region" description="H-T-H motif" evidence="2">
    <location>
        <begin position="40"/>
        <end position="59"/>
    </location>
</feature>
<dbReference type="AlphaFoldDB" id="A0A117N491"/>